<dbReference type="SUPFAM" id="SSF56784">
    <property type="entry name" value="HAD-like"/>
    <property type="match status" value="1"/>
</dbReference>
<dbReference type="InterPro" id="IPR036412">
    <property type="entry name" value="HAD-like_sf"/>
</dbReference>
<dbReference type="SFLD" id="SFLDG01129">
    <property type="entry name" value="C1.5:_HAD__Beta-PGM__Phosphata"/>
    <property type="match status" value="1"/>
</dbReference>
<dbReference type="InterPro" id="IPR041492">
    <property type="entry name" value="HAD_2"/>
</dbReference>
<organism evidence="2 5">
    <name type="scientific">Latilactobacillus sakei</name>
    <name type="common">Lactobacillus sakei</name>
    <dbReference type="NCBI Taxonomy" id="1599"/>
    <lineage>
        <taxon>Bacteria</taxon>
        <taxon>Bacillati</taxon>
        <taxon>Bacillota</taxon>
        <taxon>Bacilli</taxon>
        <taxon>Lactobacillales</taxon>
        <taxon>Lactobacillaceae</taxon>
        <taxon>Latilactobacillus</taxon>
    </lineage>
</organism>
<dbReference type="EC" id="3.1.3.-" evidence="2"/>
<dbReference type="GO" id="GO:0016787">
    <property type="term" value="F:hydrolase activity"/>
    <property type="evidence" value="ECO:0007669"/>
    <property type="project" value="UniProtKB-KW"/>
</dbReference>
<dbReference type="EMBL" id="OKRC01000001">
    <property type="protein sequence ID" value="SPE18772.1"/>
    <property type="molecule type" value="Genomic_DNA"/>
</dbReference>
<dbReference type="EMBL" id="MKGH01000027">
    <property type="protein sequence ID" value="PKX77801.1"/>
    <property type="molecule type" value="Genomic_DNA"/>
</dbReference>
<accession>A0A223XG50</accession>
<dbReference type="RefSeq" id="WP_016265026.1">
    <property type="nucleotide sequence ID" value="NZ_AP017931.1"/>
</dbReference>
<reference evidence="3" key="3">
    <citation type="submission" date="2023-04" db="EMBL/GenBank/DDBJ databases">
        <title>Novel strain of Lactilactobacillus sakei and use thereof.</title>
        <authorList>
            <person name="Kim S.Y."/>
        </authorList>
    </citation>
    <scope>NUCLEOTIDE SEQUENCE</scope>
    <source>
        <strain evidence="3">HUP1</strain>
    </source>
</reference>
<dbReference type="SFLD" id="SFLDG01135">
    <property type="entry name" value="C1.5.6:_HAD__Beta-PGM__Phospha"/>
    <property type="match status" value="1"/>
</dbReference>
<dbReference type="Proteomes" id="UP000234349">
    <property type="component" value="Unassembled WGS sequence"/>
</dbReference>
<dbReference type="Proteomes" id="UP001179858">
    <property type="component" value="Chromosome"/>
</dbReference>
<dbReference type="EMBL" id="CP122959">
    <property type="protein sequence ID" value="WGI20082.1"/>
    <property type="molecule type" value="Genomic_DNA"/>
</dbReference>
<name>A0A223XG50_LATSK</name>
<dbReference type="AlphaFoldDB" id="A0A223XG50"/>
<dbReference type="InterPro" id="IPR023198">
    <property type="entry name" value="PGP-like_dom2"/>
</dbReference>
<dbReference type="PANTHER" id="PTHR18901:SF38">
    <property type="entry name" value="PSEUDOURIDINE-5'-PHOSPHATASE"/>
    <property type="match status" value="1"/>
</dbReference>
<reference evidence="2 5" key="2">
    <citation type="submission" date="2018-02" db="EMBL/GenBank/DDBJ databases">
        <authorList>
            <person name="Rodrigo-Torres L."/>
            <person name="Arahal R. D."/>
            <person name="Lucena T."/>
        </authorList>
    </citation>
    <scope>NUCLEOTIDE SEQUENCE [LARGE SCALE GENOMIC DNA]</scope>
    <source>
        <strain evidence="2 5">CECT 9267</strain>
    </source>
</reference>
<gene>
    <name evidence="1" type="ORF">CUR37_06205</name>
    <name evidence="2" type="ORF">LAS9267_00296</name>
    <name evidence="3" type="ORF">QBD03_05050</name>
</gene>
<proteinExistence type="predicted"/>
<dbReference type="PANTHER" id="PTHR18901">
    <property type="entry name" value="2-DEOXYGLUCOSE-6-PHOSPHATE PHOSPHATASE 2"/>
    <property type="match status" value="1"/>
</dbReference>
<dbReference type="Gene3D" id="1.10.150.240">
    <property type="entry name" value="Putative phosphatase, domain 2"/>
    <property type="match status" value="1"/>
</dbReference>
<evidence type="ECO:0000313" key="5">
    <source>
        <dbReference type="Proteomes" id="UP000239650"/>
    </source>
</evidence>
<dbReference type="Pfam" id="PF13419">
    <property type="entry name" value="HAD_2"/>
    <property type="match status" value="1"/>
</dbReference>
<dbReference type="InterPro" id="IPR023214">
    <property type="entry name" value="HAD_sf"/>
</dbReference>
<evidence type="ECO:0000313" key="3">
    <source>
        <dbReference type="EMBL" id="WGI20082.1"/>
    </source>
</evidence>
<sequence length="216" mass="23802">MQTRGIIFDMDGLLVDSEKVYYQANQLAAQKMGFEVTAEDHQAILGTTDTYLRQYFLQKLGSPELVKQFIDLSYRTVDEIIQDQGVAIKPGLVELLDYCDNHGINRVIASSNFRTMVEDFMQSTGLKPRFNQIVSGDEVTHGKPHPEIFLKALDKLAIPAPSALVLEDSPNGILAASKADIPVIMVPDLIAPTAITNQQTLATVDNLAAVIPFLEK</sequence>
<protein>
    <submittedName>
        <fullName evidence="3">HAD family hydrolase</fullName>
    </submittedName>
    <submittedName>
        <fullName evidence="1">Haloacid dehalogenase</fullName>
    </submittedName>
    <submittedName>
        <fullName evidence="2">Phosphorylated carbohydrates phosphatase</fullName>
        <ecNumber evidence="2">3.1.3.-</ecNumber>
    </submittedName>
</protein>
<evidence type="ECO:0000313" key="4">
    <source>
        <dbReference type="Proteomes" id="UP000234349"/>
    </source>
</evidence>
<dbReference type="CDD" id="cd07505">
    <property type="entry name" value="HAD_BPGM-like"/>
    <property type="match status" value="1"/>
</dbReference>
<keyword evidence="2" id="KW-0378">Hydrolase</keyword>
<reference evidence="1 4" key="1">
    <citation type="submission" date="2016-09" db="EMBL/GenBank/DDBJ databases">
        <authorList>
            <person name="Inglin R.C."/>
        </authorList>
    </citation>
    <scope>NUCLEOTIDE SEQUENCE [LARGE SCALE GENOMIC DNA]</scope>
    <source>
        <strain evidence="1 4">RI-517</strain>
    </source>
</reference>
<dbReference type="Proteomes" id="UP000239650">
    <property type="component" value="Unassembled WGS sequence"/>
</dbReference>
<dbReference type="NCBIfam" id="TIGR01509">
    <property type="entry name" value="HAD-SF-IA-v3"/>
    <property type="match status" value="1"/>
</dbReference>
<dbReference type="InterPro" id="IPR006439">
    <property type="entry name" value="HAD-SF_hydro_IA"/>
</dbReference>
<dbReference type="Gene3D" id="3.40.50.1000">
    <property type="entry name" value="HAD superfamily/HAD-like"/>
    <property type="match status" value="1"/>
</dbReference>
<evidence type="ECO:0000313" key="1">
    <source>
        <dbReference type="EMBL" id="PKX77801.1"/>
    </source>
</evidence>
<dbReference type="GeneID" id="57133709"/>
<dbReference type="SFLD" id="SFLDS00003">
    <property type="entry name" value="Haloacid_Dehalogenase"/>
    <property type="match status" value="1"/>
</dbReference>
<evidence type="ECO:0000313" key="2">
    <source>
        <dbReference type="EMBL" id="SPE18772.1"/>
    </source>
</evidence>